<dbReference type="PATRIC" id="fig|1280946.3.peg.587"/>
<evidence type="ECO:0000256" key="1">
    <source>
        <dbReference type="SAM" id="MobiDB-lite"/>
    </source>
</evidence>
<dbReference type="RefSeq" id="WP_034791902.1">
    <property type="nucleotide sequence ID" value="NZ_AWFF01000024.1"/>
</dbReference>
<dbReference type="PROSITE" id="PS51257">
    <property type="entry name" value="PROKAR_LIPOPROTEIN"/>
    <property type="match status" value="1"/>
</dbReference>
<dbReference type="AlphaFoldDB" id="A0A062U7S1"/>
<name>A0A062U7S1_9PROT</name>
<feature type="signal peptide" evidence="2">
    <location>
        <begin position="1"/>
        <end position="18"/>
    </location>
</feature>
<reference evidence="3 4" key="1">
    <citation type="journal article" date="2014" name="Antonie Van Leeuwenhoek">
        <title>Hyphomonas beringensis sp. nov. and Hyphomonas chukchiensis sp. nov., isolated from surface seawater of the Bering Sea and Chukchi Sea.</title>
        <authorList>
            <person name="Li C."/>
            <person name="Lai Q."/>
            <person name="Li G."/>
            <person name="Dong C."/>
            <person name="Wang J."/>
            <person name="Liao Y."/>
            <person name="Shao Z."/>
        </authorList>
    </citation>
    <scope>NUCLEOTIDE SEQUENCE [LARGE SCALE GENOMIC DNA]</scope>
    <source>
        <strain evidence="3 4">25B14_1</strain>
    </source>
</reference>
<dbReference type="OrthoDB" id="7629220at2"/>
<evidence type="ECO:0000256" key="2">
    <source>
        <dbReference type="SAM" id="SignalP"/>
    </source>
</evidence>
<feature type="region of interest" description="Disordered" evidence="1">
    <location>
        <begin position="23"/>
        <end position="74"/>
    </location>
</feature>
<evidence type="ECO:0008006" key="5">
    <source>
        <dbReference type="Google" id="ProtNLM"/>
    </source>
</evidence>
<feature type="compositionally biased region" description="Low complexity" evidence="1">
    <location>
        <begin position="23"/>
        <end position="39"/>
    </location>
</feature>
<evidence type="ECO:0000313" key="3">
    <source>
        <dbReference type="EMBL" id="KCZ56411.1"/>
    </source>
</evidence>
<keyword evidence="2" id="KW-0732">Signal</keyword>
<dbReference type="eggNOG" id="ENOG503193K">
    <property type="taxonomic scope" value="Bacteria"/>
</dbReference>
<feature type="chain" id="PRO_5001614251" description="Lipocalin-like domain-containing protein" evidence="2">
    <location>
        <begin position="19"/>
        <end position="158"/>
    </location>
</feature>
<gene>
    <name evidence="3" type="ORF">HY29_08955</name>
</gene>
<dbReference type="Proteomes" id="UP000027037">
    <property type="component" value="Unassembled WGS sequence"/>
</dbReference>
<sequence length="158" mass="16679">MSASRLATASLMALSLLAACGQQAPSAPAAETAPSQSEASQKEASIPSEESDQATERPELEALSGHWVSDDDSQAGMIITGDQVEMTYGGDTLSTDRLDFVYTCDGATATTDKMLLQLTPDDGEPMCYSVLDISDTKLVLSYLGRGNTLSYSRAEPSK</sequence>
<keyword evidence="4" id="KW-1185">Reference proteome</keyword>
<dbReference type="EMBL" id="AWFF01000024">
    <property type="protein sequence ID" value="KCZ56411.1"/>
    <property type="molecule type" value="Genomic_DNA"/>
</dbReference>
<evidence type="ECO:0000313" key="4">
    <source>
        <dbReference type="Proteomes" id="UP000027037"/>
    </source>
</evidence>
<comment type="caution">
    <text evidence="3">The sequence shown here is derived from an EMBL/GenBank/DDBJ whole genome shotgun (WGS) entry which is preliminary data.</text>
</comment>
<protein>
    <recommendedName>
        <fullName evidence="5">Lipocalin-like domain-containing protein</fullName>
    </recommendedName>
</protein>
<organism evidence="3 4">
    <name type="scientific">Hyphomonas beringensis</name>
    <dbReference type="NCBI Taxonomy" id="1280946"/>
    <lineage>
        <taxon>Bacteria</taxon>
        <taxon>Pseudomonadati</taxon>
        <taxon>Pseudomonadota</taxon>
        <taxon>Alphaproteobacteria</taxon>
        <taxon>Hyphomonadales</taxon>
        <taxon>Hyphomonadaceae</taxon>
        <taxon>Hyphomonas</taxon>
    </lineage>
</organism>
<accession>A0A062U7S1</accession>
<proteinExistence type="predicted"/>